<gene>
    <name evidence="2" type="ordered locus">TGAM_0954</name>
</gene>
<dbReference type="KEGG" id="tga:TGAM_0954"/>
<evidence type="ECO:0000313" key="2">
    <source>
        <dbReference type="EMBL" id="ACS33456.1"/>
    </source>
</evidence>
<dbReference type="STRING" id="593117.TGAM_0954"/>
<dbReference type="InterPro" id="IPR018765">
    <property type="entry name" value="DUF2341"/>
</dbReference>
<organism evidence="2 3">
    <name type="scientific">Thermococcus gammatolerans (strain DSM 15229 / JCM 11827 / EJ3)</name>
    <dbReference type="NCBI Taxonomy" id="593117"/>
    <lineage>
        <taxon>Archaea</taxon>
        <taxon>Methanobacteriati</taxon>
        <taxon>Methanobacteriota</taxon>
        <taxon>Thermococci</taxon>
        <taxon>Thermococcales</taxon>
        <taxon>Thermococcaceae</taxon>
        <taxon>Thermococcus</taxon>
    </lineage>
</organism>
<name>C5A5E4_THEGJ</name>
<evidence type="ECO:0000313" key="3">
    <source>
        <dbReference type="Proteomes" id="UP000001488"/>
    </source>
</evidence>
<evidence type="ECO:0000259" key="1">
    <source>
        <dbReference type="Pfam" id="PF10102"/>
    </source>
</evidence>
<dbReference type="PaxDb" id="593117-TGAM_0954"/>
<dbReference type="AlphaFoldDB" id="C5A5E4"/>
<accession>C5A5E4</accession>
<sequence length="479" mass="52594">MRVLKSATVLMLILTALAVLGLAVPNISVQVQGVGSSTTPVYSPTGSGGFYFWISTATYNILNVTLMFADNLSAGTTIYVKLYNSSGALIAVWSRTLTRVLPALEEINVSPSTQVSIYDVSDIHIVLDSPDYVSGAGSFQLLVKKIGVGLFAGDICNPIAVNNPGIAPLYNYTIKVALNSTSDVLWGYINSTNVYFTTSTGSPLYYWVQQLDSTNEHAVLWVKVPYIPAGESVVVCMHYGGTNPYSSYNDPHRTFLLFDDFDGTSVNTTRWNVHGTPSVSGGILYMSGVYQIGWFYPRIYGNSTWIWTKINLPSSYEVIMNASLSYPDWGIAFGSNSFTPGPFYAIYINATSGIGYGETIEYDNNLNEYDALTKRSIINGSGTVLDYINNPYTLNTWSIFEIYVNSNSTVYTYQDGTLVVWYTLNPSYVTSGPFGFGQITGRTPSEYDWIAIRKHASPEPTVTVGHWYGALVYYPSPPG</sequence>
<feature type="domain" description="DUF2341" evidence="1">
    <location>
        <begin position="192"/>
        <end position="273"/>
    </location>
</feature>
<keyword evidence="3" id="KW-1185">Reference proteome</keyword>
<dbReference type="eggNOG" id="arCOG03512">
    <property type="taxonomic scope" value="Archaea"/>
</dbReference>
<dbReference type="EMBL" id="CP001398">
    <property type="protein sequence ID" value="ACS33456.1"/>
    <property type="molecule type" value="Genomic_DNA"/>
</dbReference>
<dbReference type="PATRIC" id="fig|593117.10.peg.949"/>
<dbReference type="Proteomes" id="UP000001488">
    <property type="component" value="Chromosome"/>
</dbReference>
<dbReference type="HOGENOM" id="CLU_569412_0_0_2"/>
<reference evidence="2 3" key="1">
    <citation type="journal article" date="2007" name="Genome Biol.">
        <title>Genome analysis and genome-wide proteomics of Thermococcus gammatolerans, the most radioresistant organism known amongst the Archaea.</title>
        <authorList>
            <person name="Zivanovic Y."/>
            <person name="Armengaud J."/>
            <person name="Lagorce A."/>
            <person name="Leplat C."/>
            <person name="Guerin P."/>
            <person name="Dutertre M."/>
            <person name="Anthouard V."/>
            <person name="Forterre P."/>
            <person name="Wincker P."/>
            <person name="Confalonieri F."/>
        </authorList>
    </citation>
    <scope>NUCLEOTIDE SEQUENCE [LARGE SCALE GENOMIC DNA]</scope>
    <source>
        <strain evidence="3">DSM 15229 / JCM 11827 / EJ3</strain>
    </source>
</reference>
<protein>
    <recommendedName>
        <fullName evidence="1">DUF2341 domain-containing protein</fullName>
    </recommendedName>
</protein>
<dbReference type="OrthoDB" id="101984at2157"/>
<dbReference type="Pfam" id="PF10102">
    <property type="entry name" value="DUF2341"/>
    <property type="match status" value="1"/>
</dbReference>
<proteinExistence type="predicted"/>